<comment type="similarity">
    <text evidence="1">Belongs to the PhzF family.</text>
</comment>
<dbReference type="PANTHER" id="PTHR13774">
    <property type="entry name" value="PHENAZINE BIOSYNTHESIS PROTEIN"/>
    <property type="match status" value="1"/>
</dbReference>
<dbReference type="PIRSF" id="PIRSF016184">
    <property type="entry name" value="PhzC_PhzF"/>
    <property type="match status" value="1"/>
</dbReference>
<keyword evidence="2" id="KW-0413">Isomerase</keyword>
<proteinExistence type="inferred from homology"/>
<dbReference type="RefSeq" id="WP_039632996.1">
    <property type="nucleotide sequence ID" value="NZ_AYSO01000016.1"/>
</dbReference>
<sequence length="315" mass="34470">MGISVYIVNAFTKDNKGGNGAGVVVDASMLNTSEMQIIAKEVGLSETAFIIPNSNKKEHNNYKNLEDYDFEVRFFTPTQEVELCGHATIASFYTLAKLGMITCDEGKDQKIIRQKTKAGILDVELNFNDGNISNVLMTQAEPKFLFEIDDSKELCDILGISSEDVFIESFKTKPQAVSTGLADIMLPVKNLKVLKSINPDLKKLADYSNSLGVIGVHAFTLETENDTSTVSTRNFGPAAGIDEESATGTSNGALGAYLIKNEIIKVNEDENTTIYCEQGYYMDNPSEIIVKVEKSFERISIKVGGKASIVKKAEI</sequence>
<dbReference type="STRING" id="29341.RSJ17_19365"/>
<accession>A0A0C1U518</accession>
<evidence type="ECO:0000256" key="2">
    <source>
        <dbReference type="ARBA" id="ARBA00023235"/>
    </source>
</evidence>
<dbReference type="GO" id="GO:0005737">
    <property type="term" value="C:cytoplasm"/>
    <property type="evidence" value="ECO:0007669"/>
    <property type="project" value="TreeGrafter"/>
</dbReference>
<protein>
    <submittedName>
        <fullName evidence="4">Phenazine biosynthesis, PhzF family protein</fullName>
    </submittedName>
</protein>
<keyword evidence="5" id="KW-1185">Reference proteome</keyword>
<feature type="active site" evidence="3">
    <location>
        <position position="46"/>
    </location>
</feature>
<dbReference type="AlphaFoldDB" id="A0A0C1U518"/>
<dbReference type="InterPro" id="IPR003719">
    <property type="entry name" value="Phenazine_PhzF-like"/>
</dbReference>
<dbReference type="EMBL" id="AYSO01000016">
    <property type="protein sequence ID" value="KIE46788.1"/>
    <property type="molecule type" value="Genomic_DNA"/>
</dbReference>
<comment type="caution">
    <text evidence="4">The sequence shown here is derived from an EMBL/GenBank/DDBJ whole genome shotgun (WGS) entry which is preliminary data.</text>
</comment>
<dbReference type="OrthoDB" id="9788221at2"/>
<dbReference type="Gene3D" id="3.10.310.10">
    <property type="entry name" value="Diaminopimelate Epimerase, Chain A, domain 1"/>
    <property type="match status" value="2"/>
</dbReference>
<evidence type="ECO:0000256" key="3">
    <source>
        <dbReference type="PIRSR" id="PIRSR016184-1"/>
    </source>
</evidence>
<dbReference type="Proteomes" id="UP000031366">
    <property type="component" value="Unassembled WGS sequence"/>
</dbReference>
<dbReference type="PANTHER" id="PTHR13774:SF39">
    <property type="entry name" value="BIOSYNTHESIS PROTEIN, PUTATIVE-RELATED"/>
    <property type="match status" value="1"/>
</dbReference>
<dbReference type="GO" id="GO:0016853">
    <property type="term" value="F:isomerase activity"/>
    <property type="evidence" value="ECO:0007669"/>
    <property type="project" value="UniProtKB-KW"/>
</dbReference>
<name>A0A0C1U518_9CLOT</name>
<organism evidence="4 5">
    <name type="scientific">Clostridium argentinense CDC 2741</name>
    <dbReference type="NCBI Taxonomy" id="1418104"/>
    <lineage>
        <taxon>Bacteria</taxon>
        <taxon>Bacillati</taxon>
        <taxon>Bacillota</taxon>
        <taxon>Clostridia</taxon>
        <taxon>Eubacteriales</taxon>
        <taxon>Clostridiaceae</taxon>
        <taxon>Clostridium</taxon>
    </lineage>
</organism>
<dbReference type="NCBIfam" id="TIGR00654">
    <property type="entry name" value="PhzF_family"/>
    <property type="match status" value="1"/>
</dbReference>
<evidence type="ECO:0000313" key="5">
    <source>
        <dbReference type="Proteomes" id="UP000031366"/>
    </source>
</evidence>
<gene>
    <name evidence="4" type="ORF">U732_3315</name>
</gene>
<evidence type="ECO:0000313" key="4">
    <source>
        <dbReference type="EMBL" id="KIE46788.1"/>
    </source>
</evidence>
<dbReference type="Pfam" id="PF02567">
    <property type="entry name" value="PhzC-PhzF"/>
    <property type="match status" value="1"/>
</dbReference>
<evidence type="ECO:0000256" key="1">
    <source>
        <dbReference type="ARBA" id="ARBA00008270"/>
    </source>
</evidence>
<reference evidence="4 5" key="1">
    <citation type="journal article" date="2015" name="Infect. Genet. Evol.">
        <title>Genomic sequences of six botulinum neurotoxin-producing strains representing three clostridial species illustrate the mobility and diversity of botulinum neurotoxin genes.</title>
        <authorList>
            <person name="Smith T.J."/>
            <person name="Hill K.K."/>
            <person name="Xie G."/>
            <person name="Foley B.T."/>
            <person name="Williamson C.H."/>
            <person name="Foster J.T."/>
            <person name="Johnson S.L."/>
            <person name="Chertkov O."/>
            <person name="Teshima H."/>
            <person name="Gibbons H.S."/>
            <person name="Johnsky L.A."/>
            <person name="Karavis M.A."/>
            <person name="Smith L.A."/>
        </authorList>
    </citation>
    <scope>NUCLEOTIDE SEQUENCE [LARGE SCALE GENOMIC DNA]</scope>
    <source>
        <strain evidence="4 5">CDC 2741</strain>
    </source>
</reference>
<dbReference type="SUPFAM" id="SSF54506">
    <property type="entry name" value="Diaminopimelate epimerase-like"/>
    <property type="match status" value="1"/>
</dbReference>